<dbReference type="InterPro" id="IPR042175">
    <property type="entry name" value="Cell/Rod_MreC_2"/>
</dbReference>
<organism evidence="7 8">
    <name type="scientific">Pelistega indica</name>
    <dbReference type="NCBI Taxonomy" id="1414851"/>
    <lineage>
        <taxon>Bacteria</taxon>
        <taxon>Pseudomonadati</taxon>
        <taxon>Pseudomonadota</taxon>
        <taxon>Betaproteobacteria</taxon>
        <taxon>Burkholderiales</taxon>
        <taxon>Alcaligenaceae</taxon>
        <taxon>Pelistega</taxon>
    </lineage>
</organism>
<feature type="domain" description="Rod shape-determining protein MreC beta-barrel core" evidence="6">
    <location>
        <begin position="129"/>
        <end position="274"/>
    </location>
</feature>
<sequence>MPQNNSLNLFQRGQVSGLRLVALGILCVILMIADSQTNYIEPVRKVVASVIHPLQRAALWPRDVVVQIYNWSNAVELVRTQTEESQRQRIGLTQLSVQASQMAEENIQLRRLLGIKKSVNIPSVAVQILYAAPNPLHQTLVLTKGANDGIAPGMPVIGEGGLVGQIQRVTANTAEAALITDERVSLPAIILRNGLRVVVYGSGHPSRVEVRYLALGADIKEGDQLVTSGIGGVFPAGLAIGQVNKIEKNSAQGFVSAYVEPTAHPERYLHFLVLLTDVAKTPSDSDQDTGKDGHNGE</sequence>
<dbReference type="InterPro" id="IPR055342">
    <property type="entry name" value="MreC_beta-barrel_core"/>
</dbReference>
<dbReference type="PATRIC" id="fig|1414851.3.peg.1997"/>
<keyword evidence="3 5" id="KW-0133">Cell shape</keyword>
<dbReference type="Gene3D" id="2.40.10.340">
    <property type="entry name" value="Rod shape-determining protein MreC, domain 1"/>
    <property type="match status" value="1"/>
</dbReference>
<dbReference type="Gene3D" id="2.40.10.350">
    <property type="entry name" value="Rod shape-determining protein MreC, domain 2"/>
    <property type="match status" value="1"/>
</dbReference>
<keyword evidence="8" id="KW-1185">Reference proteome</keyword>
<evidence type="ECO:0000313" key="7">
    <source>
        <dbReference type="EMBL" id="ETD68932.1"/>
    </source>
</evidence>
<dbReference type="InterPro" id="IPR007221">
    <property type="entry name" value="MreC"/>
</dbReference>
<dbReference type="OrthoDB" id="9808025at2"/>
<comment type="caution">
    <text evidence="7">The sequence shown here is derived from an EMBL/GenBank/DDBJ whole genome shotgun (WGS) entry which is preliminary data.</text>
</comment>
<accession>V8FZS0</accession>
<dbReference type="AlphaFoldDB" id="V8FZS0"/>
<evidence type="ECO:0000256" key="3">
    <source>
        <dbReference type="ARBA" id="ARBA00022960"/>
    </source>
</evidence>
<dbReference type="RefSeq" id="WP_023952118.1">
    <property type="nucleotide sequence ID" value="NZ_AYSV01000100.1"/>
</dbReference>
<proteinExistence type="inferred from homology"/>
<reference evidence="7 8" key="1">
    <citation type="submission" date="2013-11" db="EMBL/GenBank/DDBJ databases">
        <title>Genomic analysis of Pelistega sp. HM-7.</title>
        <authorList>
            <person name="Kumbhare S.V."/>
            <person name="Shetty S.A."/>
            <person name="Sharma O."/>
            <person name="Dhotre D.P."/>
        </authorList>
    </citation>
    <scope>NUCLEOTIDE SEQUENCE [LARGE SCALE GENOMIC DNA]</scope>
    <source>
        <strain evidence="7 8">HM-7</strain>
    </source>
</reference>
<evidence type="ECO:0000259" key="6">
    <source>
        <dbReference type="Pfam" id="PF04085"/>
    </source>
</evidence>
<protein>
    <recommendedName>
        <fullName evidence="2 5">Cell shape-determining protein MreC</fullName>
    </recommendedName>
    <alternativeName>
        <fullName evidence="4 5">Cell shape protein MreC</fullName>
    </alternativeName>
</protein>
<dbReference type="EMBL" id="AYSV01000100">
    <property type="protein sequence ID" value="ETD68932.1"/>
    <property type="molecule type" value="Genomic_DNA"/>
</dbReference>
<dbReference type="PANTHER" id="PTHR34138">
    <property type="entry name" value="CELL SHAPE-DETERMINING PROTEIN MREC"/>
    <property type="match status" value="1"/>
</dbReference>
<dbReference type="InterPro" id="IPR042177">
    <property type="entry name" value="Cell/Rod_1"/>
</dbReference>
<name>V8FZS0_9BURK</name>
<dbReference type="GO" id="GO:0005886">
    <property type="term" value="C:plasma membrane"/>
    <property type="evidence" value="ECO:0007669"/>
    <property type="project" value="TreeGrafter"/>
</dbReference>
<dbReference type="Pfam" id="PF04085">
    <property type="entry name" value="MreC"/>
    <property type="match status" value="1"/>
</dbReference>
<dbReference type="GO" id="GO:0008360">
    <property type="term" value="P:regulation of cell shape"/>
    <property type="evidence" value="ECO:0007669"/>
    <property type="project" value="UniProtKB-KW"/>
</dbReference>
<evidence type="ECO:0000256" key="4">
    <source>
        <dbReference type="ARBA" id="ARBA00032089"/>
    </source>
</evidence>
<evidence type="ECO:0000256" key="1">
    <source>
        <dbReference type="ARBA" id="ARBA00009369"/>
    </source>
</evidence>
<evidence type="ECO:0000313" key="8">
    <source>
        <dbReference type="Proteomes" id="UP000018766"/>
    </source>
</evidence>
<evidence type="ECO:0000256" key="2">
    <source>
        <dbReference type="ARBA" id="ARBA00013855"/>
    </source>
</evidence>
<comment type="similarity">
    <text evidence="1 5">Belongs to the MreC family.</text>
</comment>
<comment type="function">
    <text evidence="5">Involved in formation and maintenance of cell shape.</text>
</comment>
<dbReference type="NCBIfam" id="TIGR00219">
    <property type="entry name" value="mreC"/>
    <property type="match status" value="1"/>
</dbReference>
<dbReference type="Proteomes" id="UP000018766">
    <property type="component" value="Unassembled WGS sequence"/>
</dbReference>
<dbReference type="PANTHER" id="PTHR34138:SF1">
    <property type="entry name" value="CELL SHAPE-DETERMINING PROTEIN MREC"/>
    <property type="match status" value="1"/>
</dbReference>
<gene>
    <name evidence="7" type="ORF">V757_09635</name>
</gene>
<dbReference type="PIRSF" id="PIRSF038471">
    <property type="entry name" value="MreC"/>
    <property type="match status" value="1"/>
</dbReference>
<evidence type="ECO:0000256" key="5">
    <source>
        <dbReference type="PIRNR" id="PIRNR038471"/>
    </source>
</evidence>